<protein>
    <submittedName>
        <fullName evidence="1">Uncharacterized protein</fullName>
    </submittedName>
</protein>
<gene>
    <name evidence="1" type="ORF">SAMN05216377_104124</name>
</gene>
<name>A0A1G7JPV2_PSEOR</name>
<organism evidence="1 2">
    <name type="scientific">Pseudonocardia oroxyli</name>
    <dbReference type="NCBI Taxonomy" id="366584"/>
    <lineage>
        <taxon>Bacteria</taxon>
        <taxon>Bacillati</taxon>
        <taxon>Actinomycetota</taxon>
        <taxon>Actinomycetes</taxon>
        <taxon>Pseudonocardiales</taxon>
        <taxon>Pseudonocardiaceae</taxon>
        <taxon>Pseudonocardia</taxon>
    </lineage>
</organism>
<sequence length="201" mass="21794">MIDRFDGWISGLGTPAGLRVVVGHWPRSPLGSFTDVMVERPDGHRLLLAPSEPVAEFVTATYTFDEVRLGPVVHVERGDRRQVTAGPLECAWRVGGRGALGWLLRAVPGPLQTDPRWVAAIDVVARRVLPGVRTVGSAGQGRREYYCARDLHRVTSAVVRWDGVDQGGLAPVDPPVRFGFGSTPATPAHTRITTLVYSAAR</sequence>
<dbReference type="STRING" id="366584.SAMN05216377_104124"/>
<evidence type="ECO:0000313" key="1">
    <source>
        <dbReference type="EMBL" id="SDF26980.1"/>
    </source>
</evidence>
<dbReference type="Proteomes" id="UP000198967">
    <property type="component" value="Unassembled WGS sequence"/>
</dbReference>
<accession>A0A1G7JPV2</accession>
<keyword evidence="2" id="KW-1185">Reference proteome</keyword>
<dbReference type="RefSeq" id="WP_093078877.1">
    <property type="nucleotide sequence ID" value="NZ_FNBE01000004.1"/>
</dbReference>
<evidence type="ECO:0000313" key="2">
    <source>
        <dbReference type="Proteomes" id="UP000198967"/>
    </source>
</evidence>
<proteinExistence type="predicted"/>
<dbReference type="EMBL" id="FNBE01000004">
    <property type="protein sequence ID" value="SDF26980.1"/>
    <property type="molecule type" value="Genomic_DNA"/>
</dbReference>
<reference evidence="1 2" key="1">
    <citation type="submission" date="2016-10" db="EMBL/GenBank/DDBJ databases">
        <authorList>
            <person name="de Groot N.N."/>
        </authorList>
    </citation>
    <scope>NUCLEOTIDE SEQUENCE [LARGE SCALE GENOMIC DNA]</scope>
    <source>
        <strain evidence="1 2">CGMCC 4.3143</strain>
    </source>
</reference>
<dbReference type="OrthoDB" id="3571220at2"/>
<dbReference type="AlphaFoldDB" id="A0A1G7JPV2"/>